<reference evidence="2 4" key="3">
    <citation type="journal article" date="2015" name="BMC Genomics">
        <title>Sex and parasites: genomic and transcriptomic analysis of Microbotryum lychnidis-dioicae, the biotrophic and plant-castrating anther smut fungus.</title>
        <authorList>
            <person name="Perlin M.H."/>
            <person name="Amselem J."/>
            <person name="Fontanillas E."/>
            <person name="Toh S.S."/>
            <person name="Chen Z."/>
            <person name="Goldberg J."/>
            <person name="Duplessis S."/>
            <person name="Henrissat B."/>
            <person name="Young S."/>
            <person name="Zeng Q."/>
            <person name="Aguileta G."/>
            <person name="Petit E."/>
            <person name="Badouin H."/>
            <person name="Andrews J."/>
            <person name="Razeeq D."/>
            <person name="Gabaldon T."/>
            <person name="Quesneville H."/>
            <person name="Giraud T."/>
            <person name="Hood M.E."/>
            <person name="Schultz D.J."/>
            <person name="Cuomo C.A."/>
        </authorList>
    </citation>
    <scope>NUCLEOTIDE SEQUENCE [LARGE SCALE GENOMIC DNA]</scope>
    <source>
        <strain evidence="4">p1A1 Lamole</strain>
        <strain evidence="2">P1A1 Lamole</strain>
    </source>
</reference>
<dbReference type="PANTHER" id="PTHR31793">
    <property type="entry name" value="4-HYDROXYBENZOYL-COA THIOESTERASE FAMILY MEMBER"/>
    <property type="match status" value="1"/>
</dbReference>
<reference evidence="4" key="1">
    <citation type="submission" date="2010-11" db="EMBL/GenBank/DDBJ databases">
        <title>The genome sequence of Microbotryum violaceum strain p1A1 Lamole.</title>
        <authorList>
            <person name="Cuomo C."/>
            <person name="Perlin M."/>
            <person name="Young S.K."/>
            <person name="Zeng Q."/>
            <person name="Gargeya S."/>
            <person name="Alvarado L."/>
            <person name="Berlin A."/>
            <person name="Chapman S.B."/>
            <person name="Chen Z."/>
            <person name="Freedman E."/>
            <person name="Gellesch M."/>
            <person name="Goldberg J."/>
            <person name="Griggs A."/>
            <person name="Gujja S."/>
            <person name="Heilman E."/>
            <person name="Heiman D."/>
            <person name="Howarth C."/>
            <person name="Mehta T."/>
            <person name="Neiman D."/>
            <person name="Pearson M."/>
            <person name="Roberts A."/>
            <person name="Saif S."/>
            <person name="Shea T."/>
            <person name="Shenoy N."/>
            <person name="Sisk P."/>
            <person name="Stolte C."/>
            <person name="Sykes S."/>
            <person name="White J."/>
            <person name="Yandava C."/>
            <person name="Haas B."/>
            <person name="Nusbaum C."/>
            <person name="Birren B."/>
        </authorList>
    </citation>
    <scope>NUCLEOTIDE SEQUENCE [LARGE SCALE GENOMIC DNA]</scope>
    <source>
        <strain evidence="4">p1A1 Lamole</strain>
    </source>
</reference>
<feature type="region of interest" description="Disordered" evidence="1">
    <location>
        <begin position="26"/>
        <end position="54"/>
    </location>
</feature>
<evidence type="ECO:0000256" key="1">
    <source>
        <dbReference type="SAM" id="MobiDB-lite"/>
    </source>
</evidence>
<organism evidence="2">
    <name type="scientific">Microbotryum lychnidis-dioicae (strain p1A1 Lamole / MvSl-1064)</name>
    <name type="common">Anther smut fungus</name>
    <dbReference type="NCBI Taxonomy" id="683840"/>
    <lineage>
        <taxon>Eukaryota</taxon>
        <taxon>Fungi</taxon>
        <taxon>Dikarya</taxon>
        <taxon>Basidiomycota</taxon>
        <taxon>Pucciniomycotina</taxon>
        <taxon>Microbotryomycetes</taxon>
        <taxon>Microbotryales</taxon>
        <taxon>Microbotryaceae</taxon>
        <taxon>Microbotryum</taxon>
    </lineage>
</organism>
<dbReference type="EMBL" id="AEIJ01000157">
    <property type="status" value="NOT_ANNOTATED_CDS"/>
    <property type="molecule type" value="Genomic_DNA"/>
</dbReference>
<proteinExistence type="predicted"/>
<dbReference type="EnsemblFungi" id="MVLG_01632T0">
    <property type="protein sequence ID" value="MVLG_01632T0"/>
    <property type="gene ID" value="MVLG_01632"/>
</dbReference>
<dbReference type="OrthoDB" id="5538558at2759"/>
<dbReference type="EMBL" id="GL541652">
    <property type="protein sequence ID" value="KDE08151.1"/>
    <property type="molecule type" value="Genomic_DNA"/>
</dbReference>
<gene>
    <name evidence="2" type="ORF">MVLG_01632</name>
</gene>
<name>U5H2P8_USTV1</name>
<evidence type="ECO:0000313" key="2">
    <source>
        <dbReference type="EMBL" id="KDE08151.1"/>
    </source>
</evidence>
<dbReference type="AlphaFoldDB" id="U5H2P8"/>
<dbReference type="CDD" id="cd00586">
    <property type="entry name" value="4HBT"/>
    <property type="match status" value="1"/>
</dbReference>
<evidence type="ECO:0008006" key="5">
    <source>
        <dbReference type="Google" id="ProtNLM"/>
    </source>
</evidence>
<dbReference type="InterPro" id="IPR050563">
    <property type="entry name" value="4-hydroxybenzoyl-CoA_TE"/>
</dbReference>
<dbReference type="HOGENOM" id="CLU_1273105_0_0_1"/>
<sequence>MIRTVPFTTLTRLTCATTRSFTSCTRPTQLEAARPDPPHAVGARSRAPHGTHDADNYASKLALGEAYMRDNGYDMASLIEQPVVWGDCDTFQHLNNVMYIRYYETGRIRLMQTLLADLGPGAEGPLLKAKPGGVGNILCSISARFRRPVNFPDTLLVGHRVTKIEKDRYSLDHVCWSFQQTTAANLGECVMVCYDYGNLKKMDMTEEFEAALRKRIP</sequence>
<dbReference type="Pfam" id="PF13279">
    <property type="entry name" value="4HBT_2"/>
    <property type="match status" value="1"/>
</dbReference>
<dbReference type="OMA" id="FPLECAV"/>
<dbReference type="InParanoid" id="U5H2P8"/>
<dbReference type="GO" id="GO:0047617">
    <property type="term" value="F:fatty acyl-CoA hydrolase activity"/>
    <property type="evidence" value="ECO:0007669"/>
    <property type="project" value="TreeGrafter"/>
</dbReference>
<protein>
    <recommendedName>
        <fullName evidence="5">Thioesterase domain-containing protein</fullName>
    </recommendedName>
</protein>
<dbReference type="Gene3D" id="3.10.129.10">
    <property type="entry name" value="Hotdog Thioesterase"/>
    <property type="match status" value="1"/>
</dbReference>
<reference evidence="2" key="2">
    <citation type="submission" date="2010-11" db="EMBL/GenBank/DDBJ databases">
        <authorList>
            <consortium name="The Broad Institute Genome Sequencing Platform"/>
            <person name="Earl A."/>
            <person name="Ward D."/>
            <person name="Feldgarden M."/>
            <person name="Gevers D."/>
            <person name="Butler R."/>
            <person name="Young S.K."/>
            <person name="Zeng Q."/>
            <person name="Gargeya S."/>
            <person name="Fitzgerald M."/>
            <person name="Haas B."/>
            <person name="Abouelleil A."/>
            <person name="Alvarado L."/>
            <person name="Arachchi H.M."/>
            <person name="Berlin A."/>
            <person name="Brown A."/>
            <person name="Chapman S.B."/>
            <person name="Chen Z."/>
            <person name="Dunbar C."/>
            <person name="Freedman E."/>
            <person name="Gearin G."/>
            <person name="Gellesch M."/>
            <person name="Goldberg J."/>
            <person name="Griggs A."/>
            <person name="Gujja S."/>
            <person name="Heilman E."/>
            <person name="Heiman D."/>
            <person name="Howarth C."/>
            <person name="Larson L."/>
            <person name="Lui A."/>
            <person name="MacDonald P.J.P."/>
            <person name="Mehta T."/>
            <person name="Montmayeur A."/>
            <person name="Murphy C."/>
            <person name="Neiman D."/>
            <person name="Pearson M."/>
            <person name="Priest M."/>
            <person name="Roberts A."/>
            <person name="Saif S."/>
            <person name="Shea T."/>
            <person name="Shenoy N."/>
            <person name="Sisk P."/>
            <person name="Stolte C."/>
            <person name="Sykes S."/>
            <person name="White J."/>
            <person name="Yandava C."/>
            <person name="Wortman J."/>
            <person name="Nusbaum C."/>
            <person name="Birren B."/>
        </authorList>
    </citation>
    <scope>NUCLEOTIDE SEQUENCE</scope>
    <source>
        <strain evidence="2">P1A1 Lamole</strain>
    </source>
</reference>
<dbReference type="SUPFAM" id="SSF54637">
    <property type="entry name" value="Thioesterase/thiol ester dehydrase-isomerase"/>
    <property type="match status" value="1"/>
</dbReference>
<evidence type="ECO:0000313" key="3">
    <source>
        <dbReference type="EnsemblFungi" id="MVLG_01632T0"/>
    </source>
</evidence>
<dbReference type="InterPro" id="IPR029069">
    <property type="entry name" value="HotDog_dom_sf"/>
</dbReference>
<reference evidence="3" key="4">
    <citation type="submission" date="2015-06" db="UniProtKB">
        <authorList>
            <consortium name="EnsemblFungi"/>
        </authorList>
    </citation>
    <scope>IDENTIFICATION</scope>
</reference>
<accession>U5H2P8</accession>
<keyword evidence="4" id="KW-1185">Reference proteome</keyword>
<evidence type="ECO:0000313" key="4">
    <source>
        <dbReference type="Proteomes" id="UP000017200"/>
    </source>
</evidence>
<dbReference type="PANTHER" id="PTHR31793:SF39">
    <property type="entry name" value="THIOESTERASE_THIOL ESTER DEHYDRASE-ISOMERASE"/>
    <property type="match status" value="1"/>
</dbReference>
<dbReference type="Proteomes" id="UP000017200">
    <property type="component" value="Unassembled WGS sequence"/>
</dbReference>